<feature type="region of interest" description="Disordered" evidence="8">
    <location>
        <begin position="1420"/>
        <end position="1440"/>
    </location>
</feature>
<feature type="region of interest" description="Disordered" evidence="8">
    <location>
        <begin position="1681"/>
        <end position="1706"/>
    </location>
</feature>
<keyword evidence="5" id="KW-0677">Repeat</keyword>
<feature type="coiled-coil region" evidence="7">
    <location>
        <begin position="1355"/>
        <end position="1400"/>
    </location>
</feature>
<evidence type="ECO:0000256" key="7">
    <source>
        <dbReference type="SAM" id="Coils"/>
    </source>
</evidence>
<evidence type="ECO:0000256" key="1">
    <source>
        <dbReference type="ARBA" id="ARBA00004496"/>
    </source>
</evidence>
<comment type="subcellular location">
    <subcellularLocation>
        <location evidence="1">Cytoplasm</location>
    </subcellularLocation>
</comment>
<dbReference type="SMART" id="SM00369">
    <property type="entry name" value="LRR_TYP"/>
    <property type="match status" value="6"/>
</dbReference>
<dbReference type="InterPro" id="IPR001611">
    <property type="entry name" value="Leu-rich_rpt"/>
</dbReference>
<dbReference type="SMART" id="SM00364">
    <property type="entry name" value="LRR_BAC"/>
    <property type="match status" value="3"/>
</dbReference>
<evidence type="ECO:0000256" key="4">
    <source>
        <dbReference type="ARBA" id="ARBA00022614"/>
    </source>
</evidence>
<dbReference type="PANTHER" id="PTHR18902">
    <property type="entry name" value="NUCLEAR MITOTIC APPARATUS PROTEIN 1-RELATED"/>
    <property type="match status" value="1"/>
</dbReference>
<organism evidence="9 10">
    <name type="scientific">Adineta steineri</name>
    <dbReference type="NCBI Taxonomy" id="433720"/>
    <lineage>
        <taxon>Eukaryota</taxon>
        <taxon>Metazoa</taxon>
        <taxon>Spiralia</taxon>
        <taxon>Gnathifera</taxon>
        <taxon>Rotifera</taxon>
        <taxon>Eurotatoria</taxon>
        <taxon>Bdelloidea</taxon>
        <taxon>Adinetida</taxon>
        <taxon>Adinetidae</taxon>
        <taxon>Adineta</taxon>
    </lineage>
</organism>
<reference evidence="9" key="1">
    <citation type="submission" date="2021-02" db="EMBL/GenBank/DDBJ databases">
        <authorList>
            <person name="Nowell W R."/>
        </authorList>
    </citation>
    <scope>NUCLEOTIDE SEQUENCE</scope>
</reference>
<dbReference type="InterPro" id="IPR032675">
    <property type="entry name" value="LRR_dom_sf"/>
</dbReference>
<dbReference type="InterPro" id="IPR051841">
    <property type="entry name" value="MT-Golgi_org_protein"/>
</dbReference>
<keyword evidence="6 7" id="KW-0175">Coiled coil</keyword>
<keyword evidence="4" id="KW-0433">Leucine-rich repeat</keyword>
<gene>
    <name evidence="9" type="ORF">VCS650_LOCUS36581</name>
</gene>
<evidence type="ECO:0000313" key="10">
    <source>
        <dbReference type="Proteomes" id="UP000663891"/>
    </source>
</evidence>
<dbReference type="GO" id="GO:0005737">
    <property type="term" value="C:cytoplasm"/>
    <property type="evidence" value="ECO:0007669"/>
    <property type="project" value="UniProtKB-SubCell"/>
</dbReference>
<dbReference type="Proteomes" id="UP000663891">
    <property type="component" value="Unassembled WGS sequence"/>
</dbReference>
<dbReference type="OrthoDB" id="1926336at2759"/>
<dbReference type="EMBL" id="CAJNON010000909">
    <property type="protein sequence ID" value="CAF1402509.1"/>
    <property type="molecule type" value="Genomic_DNA"/>
</dbReference>
<feature type="compositionally biased region" description="Basic and acidic residues" evidence="8">
    <location>
        <begin position="291"/>
        <end position="301"/>
    </location>
</feature>
<feature type="coiled-coil region" evidence="7">
    <location>
        <begin position="1542"/>
        <end position="1583"/>
    </location>
</feature>
<comment type="caution">
    <text evidence="9">The sequence shown here is derived from an EMBL/GenBank/DDBJ whole genome shotgun (WGS) entry which is preliminary data.</text>
</comment>
<evidence type="ECO:0000256" key="2">
    <source>
        <dbReference type="ARBA" id="ARBA00022490"/>
    </source>
</evidence>
<dbReference type="PROSITE" id="PS51450">
    <property type="entry name" value="LRR"/>
    <property type="match status" value="2"/>
</dbReference>
<evidence type="ECO:0000256" key="8">
    <source>
        <dbReference type="SAM" id="MobiDB-lite"/>
    </source>
</evidence>
<feature type="coiled-coil region" evidence="7">
    <location>
        <begin position="987"/>
        <end position="1326"/>
    </location>
</feature>
<evidence type="ECO:0000256" key="6">
    <source>
        <dbReference type="ARBA" id="ARBA00023054"/>
    </source>
</evidence>
<dbReference type="PANTHER" id="PTHR18902:SF25">
    <property type="entry name" value="GRIP AND COILED-COIL DOMAIN-CONTAINING PROTEIN 2"/>
    <property type="match status" value="1"/>
</dbReference>
<dbReference type="SUPFAM" id="SSF52058">
    <property type="entry name" value="L domain-like"/>
    <property type="match status" value="1"/>
</dbReference>
<dbReference type="Gene3D" id="1.10.287.1490">
    <property type="match status" value="1"/>
</dbReference>
<feature type="compositionally biased region" description="Polar residues" evidence="8">
    <location>
        <begin position="1681"/>
        <end position="1697"/>
    </location>
</feature>
<accession>A0A815KZP5</accession>
<evidence type="ECO:0000256" key="5">
    <source>
        <dbReference type="ARBA" id="ARBA00022737"/>
    </source>
</evidence>
<dbReference type="Gene3D" id="3.80.10.10">
    <property type="entry name" value="Ribonuclease Inhibitor"/>
    <property type="match status" value="2"/>
</dbReference>
<name>A0A815KZP5_9BILA</name>
<protein>
    <submittedName>
        <fullName evidence="9">Uncharacterized protein</fullName>
    </submittedName>
</protein>
<feature type="region of interest" description="Disordered" evidence="8">
    <location>
        <begin position="287"/>
        <end position="307"/>
    </location>
</feature>
<evidence type="ECO:0000256" key="3">
    <source>
        <dbReference type="ARBA" id="ARBA00022553"/>
    </source>
</evidence>
<feature type="coiled-coil region" evidence="7">
    <location>
        <begin position="347"/>
        <end position="948"/>
    </location>
</feature>
<feature type="compositionally biased region" description="Polar residues" evidence="8">
    <location>
        <begin position="1420"/>
        <end position="1436"/>
    </location>
</feature>
<dbReference type="InterPro" id="IPR003591">
    <property type="entry name" value="Leu-rich_rpt_typical-subtyp"/>
</dbReference>
<keyword evidence="2" id="KW-0963">Cytoplasm</keyword>
<sequence length="2013" mass="233965">MDNDDIEKYIQHIIDTKETSLNLSNRSLRAVPFSVSLCTHLQNLYLNNNELIIPPSEQLALLNNLETLSLEQNQLTILPDTLWHIISLIRLNLSHNPLGQISSDLGQLKNLHELWLTNINLYDIPLNIFVNLNLLEKLSLKSNHLRRLPSDIGHLLELRWLCIEDNELNDLPDCLQDCVNLSYLNLNGNHIVHIPSVIGKISSLNIICLQRNAIAEVNDDTLMMFSNMTKVDLRENPLVDKPKHWKGLEFIKVGRCIDVTSYNEENDIADNNSESDDSKLIQLKTTTTMSDDGKQANDEKSAPSSKFESLSKEEVLKLFKTQVALKKKLDTKISELSTANVSLCQTEEQIRNELEDEQIKTKNLTEELDQYKIKEAKLQQELNTNRESSECLTLQNDSLKESCKNLQDELLNVKQDLMNKLNALQNTIENLQNEKQSYEQENIELKQSINKEQVEDELAQLSKENEEQRQEIINLRENLQTYEQLKDQLAEERRQIVSLEENVRSTEEQLHEQQQEVLKLRESLLSFDQLKEQLLEREEQTVNLEESLRSSEDQLAEQQQRITTLEDNIRSSEQSTDRQTEQQQMISTLEEIIRSSKDQIDEQQRVITILEGQLAEQQQKITDLEEDIRSSKQSNDQQAERDQEISALEETIRSTKDQLEEQQQTIASLEDKLRSSENQLAEQQQKISTLEENIRSSEQDQEISALEETIRSSKDQIEEQQRVIASLEDKLVEQQQKITNLEENIRLSEQSKDQQEEQDREISALEETIRSTKDQIDEQQQTIANLEDKLRSSEDQLAEQQQKIINLEENIRLSEQSKDQVEEQQRTIVSLEDKLRSSEDQLVEQQQKISTLEENIRSSEQLKEQHEESSILKETLRSSQDQLAEQKQKISILEENLQSSEQLKEQLAEARDKINDLQNIINEDRNKMEQLESSYNELQQKYLVFEQIKSEYDLLQDKFNTLDIQLKEQQEINDKLKLDNDHEHENLLEREENIRLLKSEIEQQKQLLNNRNQSQDERCLSLSKQIQQLTDLLDTKINENKALNDIKLQLENDLKDNKQMLFETTKQADDLDRQLQKTNNQYEDLKSKFEQTTNEKNKLIEKFEKQQSEYIQINDNLKQELQNNQLNFDQIMKTNNDKIQIEKQLQQTITNLQEELETTKINVQNYQSKYAEEKQLSVENDQNQIINLQQENEKLNNTINELNEKISKQTAESDDLKERQQKLKLLLARLKKELNEKNQQPKQSLIDLELADYEKTIKTLKDDLTNKDKEIQILQDDLKNANEKIVSFQQEIENFEQQKQQNDERINKLQVLFDTTKNELENAKLLEQERHQNDDNVRILIDKLQIDLDNHKVIVSQLHSEKQQLIERLNSQNETTQRTINLLEQNLRIAKHDLDISKQDYDTLQDDFNNYKIRAQSVLKQQQSVQPARASSSSADKQTELEEKIEKLKATLQEAHDKIHLLRSENEALHKEQDRLTEMQTKLLNDSRKREQDLRKQHEVELDKMEKECLKRTNDSHDMMKDVTIQNETLSSTFKEQISAIEADHERSIAILQNQLQSSRQETEQLKNRIDVLRQNSNENEKDIPQAAVVNEFSKDDLPWTNVERQQGEGSESASTDNQSTDVAVKTLENVLFDRRISIDRLRQASFASSNSDLANSISPPSVRFTIDTATLTTNPFGFSSVTNKKSQPGSARTITPSSSNSSLNYQSNSKLMLDTSPFKTRPQLVDIDTQHDPIFEQENTIDFFTKNNAQNTTTELIHKRVNTIFGDSQPEGHYYEPQKIVADTLMDNEHHDTLGKLEFILQLVAYILTLASSRTSLLTESISLNDKNMNKNSQVKPDRLSHVDNLYKRAEQLTLYVKAMHFLSSAMCLARDKLKSRKLHPTAIVRTAVNDLNNKYKHCLIMCKQLSAQQELVTSDDMKGVPVTADKLLYLHAIDLCLTAAGSEFFGKAEKCIQPYTEAQILFHSLSQQVTTDNDRLILQQYREAVERRLHCLQNQGLVMVNEPATTLDTVS</sequence>
<proteinExistence type="predicted"/>
<keyword evidence="3" id="KW-0597">Phosphoprotein</keyword>
<evidence type="ECO:0000313" key="9">
    <source>
        <dbReference type="EMBL" id="CAF1402509.1"/>
    </source>
</evidence>